<dbReference type="OrthoDB" id="9802699at2"/>
<gene>
    <name evidence="8" type="primary">menC</name>
    <name evidence="8" type="ORF">EOK75_01880</name>
</gene>
<dbReference type="SFLD" id="SFLDG00180">
    <property type="entry name" value="muconate_cycloisomerase"/>
    <property type="match status" value="1"/>
</dbReference>
<keyword evidence="9" id="KW-1185">Reference proteome</keyword>
<dbReference type="RefSeq" id="WP_137192336.1">
    <property type="nucleotide sequence ID" value="NZ_CP039964.1"/>
</dbReference>
<accession>A0A4P8EDA4</accession>
<dbReference type="Gene3D" id="3.20.20.120">
    <property type="entry name" value="Enolase-like C-terminal domain"/>
    <property type="match status" value="1"/>
</dbReference>
<feature type="domain" description="Mandelate racemase/muconate lactonizing enzyme C-terminal" evidence="7">
    <location>
        <begin position="150"/>
        <end position="242"/>
    </location>
</feature>
<dbReference type="NCBIfam" id="TIGR01928">
    <property type="entry name" value="menC_lowGC_arch"/>
    <property type="match status" value="1"/>
</dbReference>
<dbReference type="EC" id="4.2.1.113" evidence="5 6"/>
<dbReference type="KEGG" id="pseb:EOK75_01880"/>
<dbReference type="UniPathway" id="UPA01057">
    <property type="reaction ID" value="UER00165"/>
</dbReference>
<dbReference type="GO" id="GO:0043748">
    <property type="term" value="F:O-succinylbenzoate synthase activity"/>
    <property type="evidence" value="ECO:0007669"/>
    <property type="project" value="UniProtKB-EC"/>
</dbReference>
<dbReference type="InterPro" id="IPR029065">
    <property type="entry name" value="Enolase_C-like"/>
</dbReference>
<dbReference type="Pfam" id="PF02746">
    <property type="entry name" value="MR_MLE_N"/>
    <property type="match status" value="1"/>
</dbReference>
<keyword evidence="3" id="KW-0460">Magnesium</keyword>
<name>A0A4P8EDA4_9RHOB</name>
<evidence type="ECO:0000256" key="4">
    <source>
        <dbReference type="ARBA" id="ARBA00023239"/>
    </source>
</evidence>
<protein>
    <recommendedName>
        <fullName evidence="5 6">o-succinylbenzoate synthase</fullName>
        <ecNumber evidence="5 6">4.2.1.113</ecNumber>
    </recommendedName>
</protein>
<evidence type="ECO:0000313" key="8">
    <source>
        <dbReference type="EMBL" id="QCO54663.1"/>
    </source>
</evidence>
<keyword evidence="2" id="KW-0479">Metal-binding</keyword>
<dbReference type="Pfam" id="PF13378">
    <property type="entry name" value="MR_MLE_C"/>
    <property type="match status" value="1"/>
</dbReference>
<evidence type="ECO:0000256" key="1">
    <source>
        <dbReference type="ARBA" id="ARBA00001968"/>
    </source>
</evidence>
<dbReference type="InterPro" id="IPR036849">
    <property type="entry name" value="Enolase-like_C_sf"/>
</dbReference>
<dbReference type="CDD" id="cd03317">
    <property type="entry name" value="NAAAR"/>
    <property type="match status" value="1"/>
</dbReference>
<dbReference type="Gene3D" id="3.30.390.10">
    <property type="entry name" value="Enolase-like, N-terminal domain"/>
    <property type="match status" value="1"/>
</dbReference>
<keyword evidence="4 8" id="KW-0456">Lyase</keyword>
<reference evidence="8 9" key="1">
    <citation type="submission" date="2019-05" db="EMBL/GenBank/DDBJ databases">
        <title>Pseudorhodobacter turbinis sp. nov., isolated from the gut of the Korean turban shell.</title>
        <authorList>
            <person name="Jeong Y.-S."/>
            <person name="Kang W.-R."/>
            <person name="Bae J.-W."/>
        </authorList>
    </citation>
    <scope>NUCLEOTIDE SEQUENCE [LARGE SCALE GENOMIC DNA]</scope>
    <source>
        <strain evidence="8 9">S12M18</strain>
    </source>
</reference>
<dbReference type="EMBL" id="CP039964">
    <property type="protein sequence ID" value="QCO54663.1"/>
    <property type="molecule type" value="Genomic_DNA"/>
</dbReference>
<evidence type="ECO:0000259" key="7">
    <source>
        <dbReference type="SMART" id="SM00922"/>
    </source>
</evidence>
<dbReference type="GO" id="GO:0009234">
    <property type="term" value="P:menaquinone biosynthetic process"/>
    <property type="evidence" value="ECO:0007669"/>
    <property type="project" value="UniProtKB-UniRule"/>
</dbReference>
<dbReference type="GO" id="GO:0016854">
    <property type="term" value="F:racemase and epimerase activity"/>
    <property type="evidence" value="ECO:0007669"/>
    <property type="project" value="UniProtKB-ARBA"/>
</dbReference>
<dbReference type="AlphaFoldDB" id="A0A4P8EDA4"/>
<sequence>MLHSPLRDALVIDSAELRLIELPLLHPFTIATGTMVKKVMPIVVLRGGGHEGYAEGVADVLPDYLPETIVSSMMMMRDVFLPQVVGKSFANPQQIEQLFRPWRDHQMAKAAVEMAFWDLWAKVQGLPLWHVLGGTRSEVEVGVSLGIKPIPQTLKDVRHHVQQGYRRIKLKVMPGHDLKLLEAVRAEFPNIHLTVDANCCYSLADLMTLRKMDHFDLDYIEQPLAWNDLHDHVKLQAALDTPICLDECIRTLSDCRKALVSDAGRVINIKVGRLGGHTVARQVHDLCLSHNVPVWCGGMLEAGIGRAHNIHLCTLEQFSRPGDTSSSSRYFERDIITEKLETADGLMPVPCNGAGIGVTMDWGFLDSISSSVEVFHP</sequence>
<dbReference type="SFLD" id="SFLDS00001">
    <property type="entry name" value="Enolase"/>
    <property type="match status" value="1"/>
</dbReference>
<dbReference type="SMART" id="SM00922">
    <property type="entry name" value="MR_MLE"/>
    <property type="match status" value="1"/>
</dbReference>
<dbReference type="Proteomes" id="UP000298631">
    <property type="component" value="Chromosome"/>
</dbReference>
<dbReference type="SFLD" id="SFLDF00009">
    <property type="entry name" value="o-succinylbenzoate_synthase"/>
    <property type="match status" value="1"/>
</dbReference>
<evidence type="ECO:0000256" key="6">
    <source>
        <dbReference type="NCBIfam" id="TIGR01928"/>
    </source>
</evidence>
<dbReference type="PANTHER" id="PTHR48073">
    <property type="entry name" value="O-SUCCINYLBENZOATE SYNTHASE-RELATED"/>
    <property type="match status" value="1"/>
</dbReference>
<dbReference type="PANTHER" id="PTHR48073:SF5">
    <property type="entry name" value="O-SUCCINYLBENZOATE SYNTHASE"/>
    <property type="match status" value="1"/>
</dbReference>
<evidence type="ECO:0000256" key="2">
    <source>
        <dbReference type="ARBA" id="ARBA00022723"/>
    </source>
</evidence>
<dbReference type="UniPathway" id="UPA00079"/>
<comment type="cofactor">
    <cofactor evidence="1">
        <name>a divalent metal cation</name>
        <dbReference type="ChEBI" id="CHEBI:60240"/>
    </cofactor>
</comment>
<dbReference type="InterPro" id="IPR029017">
    <property type="entry name" value="Enolase-like_N"/>
</dbReference>
<dbReference type="GO" id="GO:0046872">
    <property type="term" value="F:metal ion binding"/>
    <property type="evidence" value="ECO:0007669"/>
    <property type="project" value="UniProtKB-KW"/>
</dbReference>
<dbReference type="SUPFAM" id="SSF54826">
    <property type="entry name" value="Enolase N-terminal domain-like"/>
    <property type="match status" value="1"/>
</dbReference>
<proteinExistence type="predicted"/>
<dbReference type="InterPro" id="IPR010197">
    <property type="entry name" value="OSBS/NAAAR"/>
</dbReference>
<dbReference type="InterPro" id="IPR013341">
    <property type="entry name" value="Mandelate_racemase_N_dom"/>
</dbReference>
<organism evidence="8 9">
    <name type="scientific">Pseudorhodobacter turbinis</name>
    <dbReference type="NCBI Taxonomy" id="2500533"/>
    <lineage>
        <taxon>Bacteria</taxon>
        <taxon>Pseudomonadati</taxon>
        <taxon>Pseudomonadota</taxon>
        <taxon>Alphaproteobacteria</taxon>
        <taxon>Rhodobacterales</taxon>
        <taxon>Paracoccaceae</taxon>
        <taxon>Pseudorhodobacter</taxon>
    </lineage>
</organism>
<evidence type="ECO:0000313" key="9">
    <source>
        <dbReference type="Proteomes" id="UP000298631"/>
    </source>
</evidence>
<dbReference type="InterPro" id="IPR013342">
    <property type="entry name" value="Mandelate_racemase_C"/>
</dbReference>
<evidence type="ECO:0000256" key="3">
    <source>
        <dbReference type="ARBA" id="ARBA00022842"/>
    </source>
</evidence>
<dbReference type="SUPFAM" id="SSF51604">
    <property type="entry name" value="Enolase C-terminal domain-like"/>
    <property type="match status" value="1"/>
</dbReference>
<evidence type="ECO:0000256" key="5">
    <source>
        <dbReference type="ARBA" id="ARBA00029491"/>
    </source>
</evidence>